<protein>
    <submittedName>
        <fullName evidence="13">Peptidase domain-containing ABC transporter</fullName>
    </submittedName>
</protein>
<dbReference type="InterPro" id="IPR003439">
    <property type="entry name" value="ABC_transporter-like_ATP-bd"/>
</dbReference>
<sequence length="713" mass="80246">MDNPVKLLTFKGEQKLPAILQTEMAECGLACLAMVSSFHGHKIDLNTLRRHYPVSLKGATLKSLMLTADHLKFSCRALRLELEQLNQLQTPCILHWDLNHFVVLKSCSRDKVVIHDPARGVLTLSIEEVSHHFTGVALELTPTTEFKKKDDETKMRLSDLWSKIIGLKRVLIQIFFLSMLLQVFALVSPFYMQLVVDNVVVGQDLQLLVVLALGFLLLALIGVGTQALRSYIIMYLSNQLSIQMAANLFRHLIHLPLTFFEKRHIGDIVSRFSSMDNIKNLITTGLIEAVVDGLMTITTLIMMFIYSPILGCIVLGVVIVYAILRFAMYQPFRRRQEEAIVANAKENTNFMETVRAAQSIKLFGREPQRQTVWHNHYADAMNAEIKVNKLKISYKAINDSLFGIENVAVIYFGALLVLEGQFSVGMLFAFIAYKTQFTEKSAKIIEKIIEFRMLGLHLNRIADIALTEQEDFGQQRLVEEDKEVQGKLTLDKLSFQYSDSEPMIFNKVSHTFEAGESVAIVGPSGGGKTTLMKNMLGLLSPSEGKVYIDDVEINQFGLTNYRRIIAAVMQDDQLLSGSLMDNISFFDPEVDEEQVKKSAQLASIHQDIMNMPMGYNTLIGDMGTTLSGGQRQRLLLARALYSKPKILFMDEATSNLDTKLESVVNEAVKKLNITRIIIAHRPETIRSADKVVSLDRGILHPMDKAILLESNLL</sequence>
<evidence type="ECO:0000256" key="3">
    <source>
        <dbReference type="ARBA" id="ARBA00022475"/>
    </source>
</evidence>
<dbReference type="GO" id="GO:0016887">
    <property type="term" value="F:ATP hydrolysis activity"/>
    <property type="evidence" value="ECO:0007669"/>
    <property type="project" value="InterPro"/>
</dbReference>
<comment type="subcellular location">
    <subcellularLocation>
        <location evidence="1">Cell membrane</location>
        <topology evidence="1">Multi-pass membrane protein</topology>
    </subcellularLocation>
</comment>
<dbReference type="Gene3D" id="3.40.50.300">
    <property type="entry name" value="P-loop containing nucleotide triphosphate hydrolases"/>
    <property type="match status" value="1"/>
</dbReference>
<dbReference type="Gene3D" id="1.20.1560.10">
    <property type="entry name" value="ABC transporter type 1, transmembrane domain"/>
    <property type="match status" value="1"/>
</dbReference>
<dbReference type="PANTHER" id="PTHR24221:SF606">
    <property type="entry name" value="COLICIN V SECRETION-PROCESSING ATP-BINDING PROTEIN"/>
    <property type="match status" value="1"/>
</dbReference>
<dbReference type="SUPFAM" id="SSF90123">
    <property type="entry name" value="ABC transporter transmembrane region"/>
    <property type="match status" value="1"/>
</dbReference>
<keyword evidence="2" id="KW-0813">Transport</keyword>
<dbReference type="SUPFAM" id="SSF52540">
    <property type="entry name" value="P-loop containing nucleoside triphosphate hydrolases"/>
    <property type="match status" value="1"/>
</dbReference>
<organism evidence="13 14">
    <name type="scientific">Pleionea litopenaei</name>
    <dbReference type="NCBI Taxonomy" id="3070815"/>
    <lineage>
        <taxon>Bacteria</taxon>
        <taxon>Pseudomonadati</taxon>
        <taxon>Pseudomonadota</taxon>
        <taxon>Gammaproteobacteria</taxon>
        <taxon>Oceanospirillales</taxon>
        <taxon>Pleioneaceae</taxon>
        <taxon>Pleionea</taxon>
    </lineage>
</organism>
<dbReference type="GO" id="GO:0008234">
    <property type="term" value="F:cysteine-type peptidase activity"/>
    <property type="evidence" value="ECO:0007669"/>
    <property type="project" value="InterPro"/>
</dbReference>
<evidence type="ECO:0000256" key="2">
    <source>
        <dbReference type="ARBA" id="ARBA00022448"/>
    </source>
</evidence>
<keyword evidence="5" id="KW-0547">Nucleotide-binding</keyword>
<evidence type="ECO:0000256" key="1">
    <source>
        <dbReference type="ARBA" id="ARBA00004651"/>
    </source>
</evidence>
<evidence type="ECO:0000256" key="4">
    <source>
        <dbReference type="ARBA" id="ARBA00022692"/>
    </source>
</evidence>
<keyword evidence="14" id="KW-1185">Reference proteome</keyword>
<evidence type="ECO:0000256" key="9">
    <source>
        <dbReference type="SAM" id="Phobius"/>
    </source>
</evidence>
<evidence type="ECO:0000256" key="7">
    <source>
        <dbReference type="ARBA" id="ARBA00022989"/>
    </source>
</evidence>
<keyword evidence="3" id="KW-1003">Cell membrane</keyword>
<keyword evidence="6" id="KW-0067">ATP-binding</keyword>
<dbReference type="PROSITE" id="PS50990">
    <property type="entry name" value="PEPTIDASE_C39"/>
    <property type="match status" value="1"/>
</dbReference>
<feature type="transmembrane region" description="Helical" evidence="9">
    <location>
        <begin position="205"/>
        <end position="228"/>
    </location>
</feature>
<dbReference type="InterPro" id="IPR003593">
    <property type="entry name" value="AAA+_ATPase"/>
</dbReference>
<dbReference type="PROSITE" id="PS50929">
    <property type="entry name" value="ABC_TM1F"/>
    <property type="match status" value="1"/>
</dbReference>
<dbReference type="InterPro" id="IPR017871">
    <property type="entry name" value="ABC_transporter-like_CS"/>
</dbReference>
<dbReference type="PROSITE" id="PS00211">
    <property type="entry name" value="ABC_TRANSPORTER_1"/>
    <property type="match status" value="1"/>
</dbReference>
<dbReference type="SMART" id="SM00382">
    <property type="entry name" value="AAA"/>
    <property type="match status" value="1"/>
</dbReference>
<dbReference type="InterPro" id="IPR039421">
    <property type="entry name" value="Type_1_exporter"/>
</dbReference>
<dbReference type="GO" id="GO:0005886">
    <property type="term" value="C:plasma membrane"/>
    <property type="evidence" value="ECO:0007669"/>
    <property type="project" value="UniProtKB-SubCell"/>
</dbReference>
<evidence type="ECO:0000256" key="5">
    <source>
        <dbReference type="ARBA" id="ARBA00022741"/>
    </source>
</evidence>
<evidence type="ECO:0000313" key="13">
    <source>
        <dbReference type="EMBL" id="WMS86048.1"/>
    </source>
</evidence>
<reference evidence="13 14" key="1">
    <citation type="submission" date="2023-08" db="EMBL/GenBank/DDBJ databases">
        <title>Pleionea litopenaei sp. nov., isolated from stomach of juvenile Litopenaeus vannamei.</title>
        <authorList>
            <person name="Rho A.M."/>
            <person name="Hwang C.Y."/>
        </authorList>
    </citation>
    <scope>NUCLEOTIDE SEQUENCE [LARGE SCALE GENOMIC DNA]</scope>
    <source>
        <strain evidence="13 14">HL-JVS1</strain>
    </source>
</reference>
<dbReference type="CDD" id="cd02419">
    <property type="entry name" value="Peptidase_C39C"/>
    <property type="match status" value="1"/>
</dbReference>
<dbReference type="KEGG" id="plei:Q9312_12550"/>
<feature type="domain" description="ABC transporter" evidence="10">
    <location>
        <begin position="488"/>
        <end position="713"/>
    </location>
</feature>
<evidence type="ECO:0000259" key="10">
    <source>
        <dbReference type="PROSITE" id="PS50893"/>
    </source>
</evidence>
<feature type="transmembrane region" description="Helical" evidence="9">
    <location>
        <begin position="304"/>
        <end position="324"/>
    </location>
</feature>
<evidence type="ECO:0000256" key="8">
    <source>
        <dbReference type="ARBA" id="ARBA00023136"/>
    </source>
</evidence>
<dbReference type="GO" id="GO:0140359">
    <property type="term" value="F:ABC-type transporter activity"/>
    <property type="evidence" value="ECO:0007669"/>
    <property type="project" value="InterPro"/>
</dbReference>
<dbReference type="Pfam" id="PF03412">
    <property type="entry name" value="Peptidase_C39"/>
    <property type="match status" value="1"/>
</dbReference>
<feature type="transmembrane region" description="Helical" evidence="9">
    <location>
        <begin position="408"/>
        <end position="433"/>
    </location>
</feature>
<accession>A0AA51X5K2</accession>
<dbReference type="InterPro" id="IPR011527">
    <property type="entry name" value="ABC1_TM_dom"/>
</dbReference>
<dbReference type="CDD" id="cd18567">
    <property type="entry name" value="ABC_6TM_CvaB_RaxB_like"/>
    <property type="match status" value="1"/>
</dbReference>
<evidence type="ECO:0000256" key="6">
    <source>
        <dbReference type="ARBA" id="ARBA00022840"/>
    </source>
</evidence>
<proteinExistence type="predicted"/>
<dbReference type="InterPro" id="IPR033838">
    <property type="entry name" value="CvaB_peptidase"/>
</dbReference>
<dbReference type="RefSeq" id="WP_309201199.1">
    <property type="nucleotide sequence ID" value="NZ_CP133548.1"/>
</dbReference>
<dbReference type="InterPro" id="IPR036640">
    <property type="entry name" value="ABC1_TM_sf"/>
</dbReference>
<dbReference type="InterPro" id="IPR027417">
    <property type="entry name" value="P-loop_NTPase"/>
</dbReference>
<gene>
    <name evidence="13" type="ORF">Q9312_12550</name>
</gene>
<dbReference type="Pfam" id="PF00664">
    <property type="entry name" value="ABC_membrane"/>
    <property type="match status" value="1"/>
</dbReference>
<dbReference type="PROSITE" id="PS50893">
    <property type="entry name" value="ABC_TRANSPORTER_2"/>
    <property type="match status" value="1"/>
</dbReference>
<dbReference type="EMBL" id="CP133548">
    <property type="protein sequence ID" value="WMS86048.1"/>
    <property type="molecule type" value="Genomic_DNA"/>
</dbReference>
<keyword evidence="4 9" id="KW-0812">Transmembrane</keyword>
<dbReference type="Gene3D" id="3.90.70.10">
    <property type="entry name" value="Cysteine proteinases"/>
    <property type="match status" value="1"/>
</dbReference>
<evidence type="ECO:0000259" key="12">
    <source>
        <dbReference type="PROSITE" id="PS50990"/>
    </source>
</evidence>
<dbReference type="GO" id="GO:0005524">
    <property type="term" value="F:ATP binding"/>
    <property type="evidence" value="ECO:0007669"/>
    <property type="project" value="UniProtKB-KW"/>
</dbReference>
<dbReference type="AlphaFoldDB" id="A0AA51X5K2"/>
<name>A0AA51X5K2_9GAMM</name>
<dbReference type="GO" id="GO:0034040">
    <property type="term" value="F:ATPase-coupled lipid transmembrane transporter activity"/>
    <property type="evidence" value="ECO:0007669"/>
    <property type="project" value="TreeGrafter"/>
</dbReference>
<keyword evidence="8 9" id="KW-0472">Membrane</keyword>
<dbReference type="Pfam" id="PF00005">
    <property type="entry name" value="ABC_tran"/>
    <property type="match status" value="1"/>
</dbReference>
<feature type="domain" description="Peptidase C39" evidence="12">
    <location>
        <begin position="21"/>
        <end position="140"/>
    </location>
</feature>
<dbReference type="PANTHER" id="PTHR24221">
    <property type="entry name" value="ATP-BINDING CASSETTE SUB-FAMILY B"/>
    <property type="match status" value="1"/>
</dbReference>
<dbReference type="GO" id="GO:0006508">
    <property type="term" value="P:proteolysis"/>
    <property type="evidence" value="ECO:0007669"/>
    <property type="project" value="InterPro"/>
</dbReference>
<dbReference type="InterPro" id="IPR005074">
    <property type="entry name" value="Peptidase_C39"/>
</dbReference>
<evidence type="ECO:0000313" key="14">
    <source>
        <dbReference type="Proteomes" id="UP001239782"/>
    </source>
</evidence>
<dbReference type="FunFam" id="3.40.50.300:FF:000299">
    <property type="entry name" value="ABC transporter ATP-binding protein/permease"/>
    <property type="match status" value="1"/>
</dbReference>
<dbReference type="Proteomes" id="UP001239782">
    <property type="component" value="Chromosome"/>
</dbReference>
<evidence type="ECO:0000259" key="11">
    <source>
        <dbReference type="PROSITE" id="PS50929"/>
    </source>
</evidence>
<keyword evidence="7 9" id="KW-1133">Transmembrane helix</keyword>
<feature type="transmembrane region" description="Helical" evidence="9">
    <location>
        <begin position="170"/>
        <end position="193"/>
    </location>
</feature>
<feature type="domain" description="ABC transmembrane type-1" evidence="11">
    <location>
        <begin position="172"/>
        <end position="453"/>
    </location>
</feature>